<dbReference type="CDD" id="cd18672">
    <property type="entry name" value="PIN_FAM120B-like"/>
    <property type="match status" value="1"/>
</dbReference>
<dbReference type="PANTHER" id="PTHR15976:SF17">
    <property type="entry name" value="CONSTITUTIVE COACTIVATOR OF PEROXISOME PROLIFERATOR-ACTIVATED RECEPTOR GAMMA"/>
    <property type="match status" value="1"/>
</dbReference>
<evidence type="ECO:0000313" key="3">
    <source>
        <dbReference type="EMBL" id="KAG7462949.1"/>
    </source>
</evidence>
<dbReference type="GO" id="GO:0005634">
    <property type="term" value="C:nucleus"/>
    <property type="evidence" value="ECO:0007669"/>
    <property type="project" value="TreeGrafter"/>
</dbReference>
<dbReference type="PANTHER" id="PTHR15976">
    <property type="entry name" value="CONSTITUTIVE COACTIVATOR OF PEROXISOME PROLIFERATOR-ACTIVATED RECEPTOR GAMMA"/>
    <property type="match status" value="1"/>
</dbReference>
<dbReference type="Gene3D" id="3.40.50.1010">
    <property type="entry name" value="5'-nuclease"/>
    <property type="match status" value="1"/>
</dbReference>
<organism evidence="3 4">
    <name type="scientific">Megalops atlanticus</name>
    <name type="common">Tarpon</name>
    <name type="synonym">Clupea gigantea</name>
    <dbReference type="NCBI Taxonomy" id="7932"/>
    <lineage>
        <taxon>Eukaryota</taxon>
        <taxon>Metazoa</taxon>
        <taxon>Chordata</taxon>
        <taxon>Craniata</taxon>
        <taxon>Vertebrata</taxon>
        <taxon>Euteleostomi</taxon>
        <taxon>Actinopterygii</taxon>
        <taxon>Neopterygii</taxon>
        <taxon>Teleostei</taxon>
        <taxon>Elopiformes</taxon>
        <taxon>Megalopidae</taxon>
        <taxon>Megalops</taxon>
    </lineage>
</organism>
<dbReference type="EMBL" id="JAFDVH010000016">
    <property type="protein sequence ID" value="KAG7462949.1"/>
    <property type="molecule type" value="Genomic_DNA"/>
</dbReference>
<dbReference type="OrthoDB" id="25987at2759"/>
<protein>
    <recommendedName>
        <fullName evidence="5">Constitutive coactivator of peroxisome proliferator-activated receptor gamma</fullName>
    </recommendedName>
</protein>
<feature type="region of interest" description="Disordered" evidence="2">
    <location>
        <begin position="606"/>
        <end position="697"/>
    </location>
</feature>
<feature type="compositionally biased region" description="Gly residues" evidence="2">
    <location>
        <begin position="614"/>
        <end position="624"/>
    </location>
</feature>
<evidence type="ECO:0000256" key="2">
    <source>
        <dbReference type="SAM" id="MobiDB-lite"/>
    </source>
</evidence>
<sequence>MGVKGLQHFVENLPGACIQVDLREMATQHQRAHPGRVPLLVVDGMACLRPWYRCQAWVQGGQWREYLHYLEEFVAAFSQAGIRLVFFFDGVVEEGKRREWVKRRLRVNGEIARAFQHIKTQGWQPGRELFCLPSGLATFSMFALKSLGQETWNSVREADYEIASYALRHNCMGILGQDSDFLIFDTVPYLSVSKLRLDRMVTLLFSREKLCHTLNLHKSHLPLLACLLGNDVVPERQLQRLHRDCMTEYRRKCSSTGTQSDKVFAVAEYIRSRAESTGVALSSSLDVDQALLENGVQSYLLPGQSSPWMKCEPRPSDSAWEMERYSSPDILQAAKDKHMRVECFMVYNVLHDGVVECSNTLEDETDTELPPQAVMYRPARERIYGILLPTQSECSGPAVREWFVYPGNLLQEPDLVLPVLLDKPEGNPDLKVLWFGSDPEVKSLRASTFFAVFGLQEFTVKLQQLDTPLMAVVCLVIYITLQDSHLSMEDVDAYLSQAVCVRSKSHTELLCLRVPRVDSRAVQLGSLFVRGLAVLIAANSACGFPFRMDDLMPWGTFDGLLFHSKYLQAHCGSPAEELLEGSASWMALFQNLRELVLEVCKKQGKTIPSAPRGGLTGKPMGGGDDPAKRRPQHFKAPEQSFPPPQYYRPQNSTPRADMQERGYRPRSRHPGRRHPRLAPRWPQYQSPQPPWHGHTDQ</sequence>
<evidence type="ECO:0000313" key="4">
    <source>
        <dbReference type="Proteomes" id="UP001046870"/>
    </source>
</evidence>
<reference evidence="3" key="1">
    <citation type="submission" date="2021-01" db="EMBL/GenBank/DDBJ databases">
        <authorList>
            <person name="Zahm M."/>
            <person name="Roques C."/>
            <person name="Cabau C."/>
            <person name="Klopp C."/>
            <person name="Donnadieu C."/>
            <person name="Jouanno E."/>
            <person name="Lampietro C."/>
            <person name="Louis A."/>
            <person name="Herpin A."/>
            <person name="Echchiki A."/>
            <person name="Berthelot C."/>
            <person name="Parey E."/>
            <person name="Roest-Crollius H."/>
            <person name="Braasch I."/>
            <person name="Postlethwait J."/>
            <person name="Bobe J."/>
            <person name="Montfort J."/>
            <person name="Bouchez O."/>
            <person name="Begum T."/>
            <person name="Mejri S."/>
            <person name="Adams A."/>
            <person name="Chen W.-J."/>
            <person name="Guiguen Y."/>
        </authorList>
    </citation>
    <scope>NUCLEOTIDE SEQUENCE</scope>
    <source>
        <strain evidence="3">YG-15Mar2019-1</strain>
        <tissue evidence="3">Brain</tissue>
    </source>
</reference>
<feature type="compositionally biased region" description="Basic residues" evidence="2">
    <location>
        <begin position="664"/>
        <end position="677"/>
    </location>
</feature>
<accession>A0A9D3PNE9</accession>
<evidence type="ECO:0008006" key="5">
    <source>
        <dbReference type="Google" id="ProtNLM"/>
    </source>
</evidence>
<dbReference type="InterPro" id="IPR029060">
    <property type="entry name" value="PIN-like_dom_sf"/>
</dbReference>
<comment type="similarity">
    <text evidence="1">Belongs to the constitutive coactivator of PPAR-gamma family.</text>
</comment>
<comment type="caution">
    <text evidence="3">The sequence shown here is derived from an EMBL/GenBank/DDBJ whole genome shotgun (WGS) entry which is preliminary data.</text>
</comment>
<dbReference type="Proteomes" id="UP001046870">
    <property type="component" value="Chromosome 16"/>
</dbReference>
<gene>
    <name evidence="3" type="ORF">MATL_G00190150</name>
</gene>
<dbReference type="InterPro" id="IPR026784">
    <property type="entry name" value="Coact_PPARg"/>
</dbReference>
<keyword evidence="4" id="KW-1185">Reference proteome</keyword>
<proteinExistence type="inferred from homology"/>
<dbReference type="AlphaFoldDB" id="A0A9D3PNE9"/>
<dbReference type="SUPFAM" id="SSF88723">
    <property type="entry name" value="PIN domain-like"/>
    <property type="match status" value="1"/>
</dbReference>
<evidence type="ECO:0000256" key="1">
    <source>
        <dbReference type="ARBA" id="ARBA00009495"/>
    </source>
</evidence>
<name>A0A9D3PNE9_MEGAT</name>